<dbReference type="SUPFAM" id="SSF46785">
    <property type="entry name" value="Winged helix' DNA-binding domain"/>
    <property type="match status" value="1"/>
</dbReference>
<sequence length="156" mass="18018">MTTLPELEKIKRCTMPFRELNRVLFQLRTLDADRVGITPQQLMVLNEVRNNPGIGLDQLSEHVQLASSTLSGIVDRLVKSDLLRRERSTRDRRQLELHLSPSGLEKLQEAYDPEKSVLLQRMAVALEMPAQDIETMIRIQNQFLARLRGTEELERT</sequence>
<feature type="domain" description="HTH marR-type" evidence="4">
    <location>
        <begin position="1"/>
        <end position="145"/>
    </location>
</feature>
<keyword evidence="3" id="KW-0804">Transcription</keyword>
<organism evidence="5 6">
    <name type="scientific">Tumebacillus permanentifrigoris</name>
    <dbReference type="NCBI Taxonomy" id="378543"/>
    <lineage>
        <taxon>Bacteria</taxon>
        <taxon>Bacillati</taxon>
        <taxon>Bacillota</taxon>
        <taxon>Bacilli</taxon>
        <taxon>Bacillales</taxon>
        <taxon>Alicyclobacillaceae</taxon>
        <taxon>Tumebacillus</taxon>
    </lineage>
</organism>
<reference evidence="5 6" key="1">
    <citation type="submission" date="2018-05" db="EMBL/GenBank/DDBJ databases">
        <title>Genomic Encyclopedia of Type Strains, Phase IV (KMG-IV): sequencing the most valuable type-strain genomes for metagenomic binning, comparative biology and taxonomic classification.</title>
        <authorList>
            <person name="Goeker M."/>
        </authorList>
    </citation>
    <scope>NUCLEOTIDE SEQUENCE [LARGE SCALE GENOMIC DNA]</scope>
    <source>
        <strain evidence="5 6">DSM 18773</strain>
    </source>
</reference>
<dbReference type="OrthoDB" id="49580at2"/>
<proteinExistence type="predicted"/>
<dbReference type="PANTHER" id="PTHR33164">
    <property type="entry name" value="TRANSCRIPTIONAL REGULATOR, MARR FAMILY"/>
    <property type="match status" value="1"/>
</dbReference>
<protein>
    <submittedName>
        <fullName evidence="5">DNA-binding MarR family transcriptional regulator</fullName>
    </submittedName>
</protein>
<dbReference type="GO" id="GO:0003677">
    <property type="term" value="F:DNA binding"/>
    <property type="evidence" value="ECO:0007669"/>
    <property type="project" value="UniProtKB-KW"/>
</dbReference>
<evidence type="ECO:0000256" key="3">
    <source>
        <dbReference type="ARBA" id="ARBA00023163"/>
    </source>
</evidence>
<accession>A0A316DCE1</accession>
<dbReference type="Proteomes" id="UP000245634">
    <property type="component" value="Unassembled WGS sequence"/>
</dbReference>
<evidence type="ECO:0000313" key="6">
    <source>
        <dbReference type="Proteomes" id="UP000245634"/>
    </source>
</evidence>
<name>A0A316DCE1_9BACL</name>
<dbReference type="PROSITE" id="PS50995">
    <property type="entry name" value="HTH_MARR_2"/>
    <property type="match status" value="1"/>
</dbReference>
<keyword evidence="1" id="KW-0805">Transcription regulation</keyword>
<dbReference type="EMBL" id="QGGL01000002">
    <property type="protein sequence ID" value="PWK15817.1"/>
    <property type="molecule type" value="Genomic_DNA"/>
</dbReference>
<dbReference type="InterPro" id="IPR023187">
    <property type="entry name" value="Tscrpt_reg_MarR-type_CS"/>
</dbReference>
<dbReference type="GO" id="GO:0003700">
    <property type="term" value="F:DNA-binding transcription factor activity"/>
    <property type="evidence" value="ECO:0007669"/>
    <property type="project" value="InterPro"/>
</dbReference>
<dbReference type="InterPro" id="IPR039422">
    <property type="entry name" value="MarR/SlyA-like"/>
</dbReference>
<keyword evidence="6" id="KW-1185">Reference proteome</keyword>
<evidence type="ECO:0000259" key="4">
    <source>
        <dbReference type="PROSITE" id="PS50995"/>
    </source>
</evidence>
<dbReference type="RefSeq" id="WP_109686040.1">
    <property type="nucleotide sequence ID" value="NZ_QGGL01000002.1"/>
</dbReference>
<dbReference type="InterPro" id="IPR036390">
    <property type="entry name" value="WH_DNA-bd_sf"/>
</dbReference>
<dbReference type="PANTHER" id="PTHR33164:SF43">
    <property type="entry name" value="HTH-TYPE TRANSCRIPTIONAL REPRESSOR YETL"/>
    <property type="match status" value="1"/>
</dbReference>
<dbReference type="PROSITE" id="PS01117">
    <property type="entry name" value="HTH_MARR_1"/>
    <property type="match status" value="1"/>
</dbReference>
<gene>
    <name evidence="5" type="ORF">C7459_10257</name>
</gene>
<dbReference type="SMART" id="SM00347">
    <property type="entry name" value="HTH_MARR"/>
    <property type="match status" value="1"/>
</dbReference>
<dbReference type="Gene3D" id="1.10.10.10">
    <property type="entry name" value="Winged helix-like DNA-binding domain superfamily/Winged helix DNA-binding domain"/>
    <property type="match status" value="1"/>
</dbReference>
<dbReference type="InterPro" id="IPR000835">
    <property type="entry name" value="HTH_MarR-typ"/>
</dbReference>
<evidence type="ECO:0000313" key="5">
    <source>
        <dbReference type="EMBL" id="PWK15817.1"/>
    </source>
</evidence>
<dbReference type="Pfam" id="PF01047">
    <property type="entry name" value="MarR"/>
    <property type="match status" value="1"/>
</dbReference>
<keyword evidence="2 5" id="KW-0238">DNA-binding</keyword>
<comment type="caution">
    <text evidence="5">The sequence shown here is derived from an EMBL/GenBank/DDBJ whole genome shotgun (WGS) entry which is preliminary data.</text>
</comment>
<dbReference type="GO" id="GO:0006950">
    <property type="term" value="P:response to stress"/>
    <property type="evidence" value="ECO:0007669"/>
    <property type="project" value="TreeGrafter"/>
</dbReference>
<dbReference type="InterPro" id="IPR036388">
    <property type="entry name" value="WH-like_DNA-bd_sf"/>
</dbReference>
<evidence type="ECO:0000256" key="1">
    <source>
        <dbReference type="ARBA" id="ARBA00023015"/>
    </source>
</evidence>
<dbReference type="AlphaFoldDB" id="A0A316DCE1"/>
<evidence type="ECO:0000256" key="2">
    <source>
        <dbReference type="ARBA" id="ARBA00023125"/>
    </source>
</evidence>